<dbReference type="CDD" id="cd06260">
    <property type="entry name" value="DUF820-like"/>
    <property type="match status" value="1"/>
</dbReference>
<dbReference type="InterPro" id="IPR008538">
    <property type="entry name" value="Uma2"/>
</dbReference>
<dbReference type="STRING" id="1434232.MAIT1_04133"/>
<dbReference type="PANTHER" id="PTHR36558:SF1">
    <property type="entry name" value="RESTRICTION ENDONUCLEASE DOMAIN-CONTAINING PROTEIN-RELATED"/>
    <property type="match status" value="1"/>
</dbReference>
<dbReference type="EMBL" id="LVJN01000019">
    <property type="protein sequence ID" value="OSM04263.1"/>
    <property type="molecule type" value="Genomic_DNA"/>
</dbReference>
<dbReference type="SUPFAM" id="SSF52980">
    <property type="entry name" value="Restriction endonuclease-like"/>
    <property type="match status" value="1"/>
</dbReference>
<keyword evidence="3" id="KW-1185">Reference proteome</keyword>
<dbReference type="AlphaFoldDB" id="A0A1Y2K5K2"/>
<evidence type="ECO:0000259" key="1">
    <source>
        <dbReference type="Pfam" id="PF05685"/>
    </source>
</evidence>
<comment type="caution">
    <text evidence="2">The sequence shown here is derived from an EMBL/GenBank/DDBJ whole genome shotgun (WGS) entry which is preliminary data.</text>
</comment>
<evidence type="ECO:0000313" key="3">
    <source>
        <dbReference type="Proteomes" id="UP000194003"/>
    </source>
</evidence>
<dbReference type="Proteomes" id="UP000194003">
    <property type="component" value="Unassembled WGS sequence"/>
</dbReference>
<dbReference type="Pfam" id="PF05685">
    <property type="entry name" value="Uma2"/>
    <property type="match status" value="1"/>
</dbReference>
<gene>
    <name evidence="2" type="ORF">MAIT1_04133</name>
</gene>
<protein>
    <recommendedName>
        <fullName evidence="1">Putative restriction endonuclease domain-containing protein</fullName>
    </recommendedName>
</protein>
<feature type="domain" description="Putative restriction endonuclease" evidence="1">
    <location>
        <begin position="16"/>
        <end position="165"/>
    </location>
</feature>
<dbReference type="InterPro" id="IPR012296">
    <property type="entry name" value="Nuclease_put_TT1808"/>
</dbReference>
<reference evidence="2 3" key="1">
    <citation type="journal article" date="2016" name="BMC Genomics">
        <title>Combined genomic and structural analyses of a cultured magnetotactic bacterium reveals its niche adaptation to a dynamic environment.</title>
        <authorList>
            <person name="Araujo A.C."/>
            <person name="Morillo V."/>
            <person name="Cypriano J."/>
            <person name="Teixeira L.C."/>
            <person name="Leao P."/>
            <person name="Lyra S."/>
            <person name="Almeida L.G."/>
            <person name="Bazylinski D.A."/>
            <person name="Vasconcellos A.T."/>
            <person name="Abreu F."/>
            <person name="Lins U."/>
        </authorList>
    </citation>
    <scope>NUCLEOTIDE SEQUENCE [LARGE SCALE GENOMIC DNA]</scope>
    <source>
        <strain evidence="2 3">IT-1</strain>
    </source>
</reference>
<organism evidence="2 3">
    <name type="scientific">Magnetofaba australis IT-1</name>
    <dbReference type="NCBI Taxonomy" id="1434232"/>
    <lineage>
        <taxon>Bacteria</taxon>
        <taxon>Pseudomonadati</taxon>
        <taxon>Pseudomonadota</taxon>
        <taxon>Magnetococcia</taxon>
        <taxon>Magnetococcales</taxon>
        <taxon>Magnetococcaceae</taxon>
        <taxon>Magnetofaba</taxon>
    </lineage>
</organism>
<name>A0A1Y2K5K2_9PROT</name>
<dbReference type="OrthoDB" id="7262039at2"/>
<evidence type="ECO:0000313" key="2">
    <source>
        <dbReference type="EMBL" id="OSM04263.1"/>
    </source>
</evidence>
<dbReference type="Gene3D" id="3.90.1570.10">
    <property type="entry name" value="tt1808, chain A"/>
    <property type="match status" value="1"/>
</dbReference>
<dbReference type="RefSeq" id="WP_085442362.1">
    <property type="nucleotide sequence ID" value="NZ_LVJN01000019.1"/>
</dbReference>
<dbReference type="InterPro" id="IPR011335">
    <property type="entry name" value="Restrct_endonuc-II-like"/>
</dbReference>
<dbReference type="PANTHER" id="PTHR36558">
    <property type="entry name" value="GLR1098 PROTEIN"/>
    <property type="match status" value="1"/>
</dbReference>
<proteinExistence type="predicted"/>
<accession>A0A1Y2K5K2</accession>
<sequence length="206" mass="23357">MAVTKRREHALISESEYLEGEQVSDIRHEYVAGEVYAMVGGKVNHVLIAGNVSGELRARLKDQDCMVFQSDMKLRTAEGSFRYPDVMVVCEDDTQSDLYRQAPVIIVEVLSSATRKVDQTSKLREYTQIPSLQAYLLIEQDCVDVEVMRRSNGWRSEHFFLGDAVEFPSLGVSVPVEEIYARVQNADVDAYLKAQQDAEQSEQEQE</sequence>